<keyword evidence="1" id="KW-0479">Metal-binding</keyword>
<dbReference type="Gene3D" id="2.60.120.330">
    <property type="entry name" value="B-lactam Antibiotic, Isopenicillin N Synthase, Chain"/>
    <property type="match status" value="1"/>
</dbReference>
<dbReference type="SUPFAM" id="SSF51197">
    <property type="entry name" value="Clavaminate synthase-like"/>
    <property type="match status" value="1"/>
</dbReference>
<organism evidence="3 4">
    <name type="scientific">Orchesella dallaii</name>
    <dbReference type="NCBI Taxonomy" id="48710"/>
    <lineage>
        <taxon>Eukaryota</taxon>
        <taxon>Metazoa</taxon>
        <taxon>Ecdysozoa</taxon>
        <taxon>Arthropoda</taxon>
        <taxon>Hexapoda</taxon>
        <taxon>Collembola</taxon>
        <taxon>Entomobryomorpha</taxon>
        <taxon>Entomobryoidea</taxon>
        <taxon>Orchesellidae</taxon>
        <taxon>Orchesellinae</taxon>
        <taxon>Orchesella</taxon>
    </lineage>
</organism>
<dbReference type="Pfam" id="PF03171">
    <property type="entry name" value="2OG-FeII_Oxy"/>
    <property type="match status" value="1"/>
</dbReference>
<sequence length="318" mass="36231">MKIPTSQGIPIVDMSQHTTRWQEIVRELRQALQYTGFVYLVNHGIPEHIVNCAFQQSVKLFALPLEDKMKFERDLDDTFHGYTKPGLKVINPRSNTCLKELRESFDCNIYNGSSCPYPEDAGDFKPAMHALVSECKELAIVILKMLGDALDLSDQDYFLRHHKCLWKETVPNYTSLRSLFYPQITEDISGAIRFDEHTDYGTFTLLFQDDVGGLEVKTQDGKWIPATPIPGSIVVNTGDLLNSWSGGLYASTFHRVVVPQDEYRKQKPRQSIAFFVKPDNDTVVAPLVNPEIPSKIPEFQNITAGEHFKQRTMSTRRT</sequence>
<evidence type="ECO:0000259" key="2">
    <source>
        <dbReference type="PROSITE" id="PS51471"/>
    </source>
</evidence>
<keyword evidence="1" id="KW-0560">Oxidoreductase</keyword>
<keyword evidence="4" id="KW-1185">Reference proteome</keyword>
<dbReference type="InterPro" id="IPR027443">
    <property type="entry name" value="IPNS-like_sf"/>
</dbReference>
<proteinExistence type="inferred from homology"/>
<comment type="caution">
    <text evidence="3">The sequence shown here is derived from an EMBL/GenBank/DDBJ whole genome shotgun (WGS) entry which is preliminary data.</text>
</comment>
<keyword evidence="1" id="KW-0408">Iron</keyword>
<evidence type="ECO:0000256" key="1">
    <source>
        <dbReference type="RuleBase" id="RU003682"/>
    </source>
</evidence>
<dbReference type="PROSITE" id="PS51471">
    <property type="entry name" value="FE2OG_OXY"/>
    <property type="match status" value="1"/>
</dbReference>
<dbReference type="Pfam" id="PF14226">
    <property type="entry name" value="DIOX_N"/>
    <property type="match status" value="1"/>
</dbReference>
<dbReference type="InterPro" id="IPR005123">
    <property type="entry name" value="Oxoglu/Fe-dep_dioxygenase_dom"/>
</dbReference>
<dbReference type="InterPro" id="IPR026992">
    <property type="entry name" value="DIOX_N"/>
</dbReference>
<dbReference type="InterPro" id="IPR044861">
    <property type="entry name" value="IPNS-like_FE2OG_OXY"/>
</dbReference>
<gene>
    <name evidence="3" type="ORF">ODALV1_LOCUS12485</name>
</gene>
<name>A0ABP1QLP2_9HEXA</name>
<dbReference type="PRINTS" id="PR00682">
    <property type="entry name" value="IPNSYNTHASE"/>
</dbReference>
<dbReference type="Proteomes" id="UP001642540">
    <property type="component" value="Unassembled WGS sequence"/>
</dbReference>
<accession>A0ABP1QLP2</accession>
<dbReference type="PANTHER" id="PTHR47990">
    <property type="entry name" value="2-OXOGLUTARATE (2OG) AND FE(II)-DEPENDENT OXYGENASE SUPERFAMILY PROTEIN-RELATED"/>
    <property type="match status" value="1"/>
</dbReference>
<dbReference type="InterPro" id="IPR050231">
    <property type="entry name" value="Iron_ascorbate_oxido_reductase"/>
</dbReference>
<dbReference type="EMBL" id="CAXLJM020000038">
    <property type="protein sequence ID" value="CAL8106828.1"/>
    <property type="molecule type" value="Genomic_DNA"/>
</dbReference>
<protein>
    <recommendedName>
        <fullName evidence="2">Fe2OG dioxygenase domain-containing protein</fullName>
    </recommendedName>
</protein>
<evidence type="ECO:0000313" key="4">
    <source>
        <dbReference type="Proteomes" id="UP001642540"/>
    </source>
</evidence>
<comment type="similarity">
    <text evidence="1">Belongs to the iron/ascorbate-dependent oxidoreductase family.</text>
</comment>
<feature type="domain" description="Fe2OG dioxygenase" evidence="2">
    <location>
        <begin position="172"/>
        <end position="278"/>
    </location>
</feature>
<evidence type="ECO:0000313" key="3">
    <source>
        <dbReference type="EMBL" id="CAL8106828.1"/>
    </source>
</evidence>
<reference evidence="3 4" key="1">
    <citation type="submission" date="2024-08" db="EMBL/GenBank/DDBJ databases">
        <authorList>
            <person name="Cucini C."/>
            <person name="Frati F."/>
        </authorList>
    </citation>
    <scope>NUCLEOTIDE SEQUENCE [LARGE SCALE GENOMIC DNA]</scope>
</reference>